<evidence type="ECO:0000313" key="8">
    <source>
        <dbReference type="EMBL" id="KAG6473941.1"/>
    </source>
</evidence>
<dbReference type="OrthoDB" id="4781at2759"/>
<dbReference type="FunFam" id="2.60.120.200:FF:000025">
    <property type="entry name" value="Xyloglucan endotransglucosylase/hydrolase"/>
    <property type="match status" value="1"/>
</dbReference>
<evidence type="ECO:0000256" key="1">
    <source>
        <dbReference type="ARBA" id="ARBA00022679"/>
    </source>
</evidence>
<evidence type="ECO:0000256" key="4">
    <source>
        <dbReference type="ARBA" id="ARBA00023180"/>
    </source>
</evidence>
<evidence type="ECO:0000256" key="2">
    <source>
        <dbReference type="ARBA" id="ARBA00022801"/>
    </source>
</evidence>
<dbReference type="PANTHER" id="PTHR31062">
    <property type="entry name" value="XYLOGLUCAN ENDOTRANSGLUCOSYLASE/HYDROLASE PROTEIN 8-RELATED"/>
    <property type="match status" value="1"/>
</dbReference>
<comment type="function">
    <text evidence="6">Catalyzes xyloglucan endohydrolysis (XEH) and/or endotransglycosylation (XET). Cleaves and religates xyloglucan polymers, an essential constituent of the primary cell wall, and thereby participates in cell wall construction of growing tissues.</text>
</comment>
<comment type="subcellular location">
    <subcellularLocation>
        <location evidence="6">Secreted</location>
        <location evidence="6">Cell wall</location>
    </subcellularLocation>
    <subcellularLocation>
        <location evidence="6">Secreted</location>
        <location evidence="6">Extracellular space</location>
        <location evidence="6">Apoplast</location>
    </subcellularLocation>
</comment>
<dbReference type="GO" id="GO:0048046">
    <property type="term" value="C:apoplast"/>
    <property type="evidence" value="ECO:0007669"/>
    <property type="project" value="UniProtKB-SubCell"/>
</dbReference>
<keyword evidence="6" id="KW-0134">Cell wall</keyword>
<keyword evidence="1 6" id="KW-0808">Transferase</keyword>
<evidence type="ECO:0000313" key="9">
    <source>
        <dbReference type="Proteomes" id="UP000734854"/>
    </source>
</evidence>
<evidence type="ECO:0000256" key="5">
    <source>
        <dbReference type="ARBA" id="ARBA00023295"/>
    </source>
</evidence>
<comment type="caution">
    <text evidence="8">The sequence shown here is derived from an EMBL/GenBank/DDBJ whole genome shotgun (WGS) entry which is preliminary data.</text>
</comment>
<keyword evidence="2 6" id="KW-0378">Hydrolase</keyword>
<keyword evidence="4" id="KW-0325">Glycoprotein</keyword>
<proteinExistence type="inferred from homology"/>
<dbReference type="PIRSF" id="PIRSF005604">
    <property type="entry name" value="XET"/>
    <property type="match status" value="1"/>
</dbReference>
<dbReference type="InterPro" id="IPR044791">
    <property type="entry name" value="Beta-glucanase/XTH"/>
</dbReference>
<dbReference type="GO" id="GO:0010411">
    <property type="term" value="P:xyloglucan metabolic process"/>
    <property type="evidence" value="ECO:0007669"/>
    <property type="project" value="InterPro"/>
</dbReference>
<dbReference type="InterPro" id="IPR016455">
    <property type="entry name" value="XTH"/>
</dbReference>
<dbReference type="PROSITE" id="PS51762">
    <property type="entry name" value="GH16_2"/>
    <property type="match status" value="1"/>
</dbReference>
<keyword evidence="6" id="KW-0732">Signal</keyword>
<dbReference type="AlphaFoldDB" id="A0A8J5EVI8"/>
<feature type="signal peptide" evidence="6">
    <location>
        <begin position="1"/>
        <end position="23"/>
    </location>
</feature>
<comment type="PTM">
    <text evidence="6">Contains at least one intrachain disulfide bond essential for its enzymatic activity.</text>
</comment>
<dbReference type="Pfam" id="PF06955">
    <property type="entry name" value="XET_C"/>
    <property type="match status" value="1"/>
</dbReference>
<dbReference type="GO" id="GO:0042546">
    <property type="term" value="P:cell wall biogenesis"/>
    <property type="evidence" value="ECO:0007669"/>
    <property type="project" value="InterPro"/>
</dbReference>
<dbReference type="Proteomes" id="UP000734854">
    <property type="component" value="Unassembled WGS sequence"/>
</dbReference>
<sequence length="293" mass="33241">MALRLASLVLLCSAISLLAIASAAPANASFSFNETFDVMWAEDHFKTSSDGQIWYLYLDNRSGCGFQTRQRYRFGWFSMKLKLVGGDSAGVVTAYYMCSDLGAAPTRDELDFEFLGNRTGQPYTLQTNVYKDGVGGREMRHTLWFDPTADFHSYSILWNTHQIVFFVDRVPIRVHKNNGGASSHFPDEKPMYMFSSIWNADDWATRGGLEKTDWGNAPFVSSYMDFQADGCRWEEPGPACAAATGEQWWDQSEAWGLTETQQEDLGWVGRNLVTYDYCKDTERFPEPPEECNL</sequence>
<dbReference type="EC" id="2.4.1.207" evidence="6"/>
<keyword evidence="5 6" id="KW-0326">Glycosidase</keyword>
<keyword evidence="3" id="KW-1015">Disulfide bond</keyword>
<comment type="similarity">
    <text evidence="6">Belongs to the glycosyl hydrolase 16 family.</text>
</comment>
<feature type="chain" id="PRO_5035341943" description="Xyloglucan endotransglucosylase/hydrolase" evidence="6">
    <location>
        <begin position="24"/>
        <end position="293"/>
    </location>
</feature>
<gene>
    <name evidence="8" type="ORF">ZIOFF_067861</name>
</gene>
<dbReference type="EMBL" id="JACMSC010000019">
    <property type="protein sequence ID" value="KAG6473941.1"/>
    <property type="molecule type" value="Genomic_DNA"/>
</dbReference>
<evidence type="ECO:0000259" key="7">
    <source>
        <dbReference type="PROSITE" id="PS51762"/>
    </source>
</evidence>
<keyword evidence="6" id="KW-0961">Cell wall biogenesis/degradation</keyword>
<keyword evidence="6" id="KW-0052">Apoplast</keyword>
<dbReference type="InterPro" id="IPR008263">
    <property type="entry name" value="GH16_AS"/>
</dbReference>
<feature type="domain" description="GH16" evidence="7">
    <location>
        <begin position="19"/>
        <end position="223"/>
    </location>
</feature>
<keyword evidence="9" id="KW-1185">Reference proteome</keyword>
<dbReference type="InterPro" id="IPR000757">
    <property type="entry name" value="Beta-glucanase-like"/>
</dbReference>
<dbReference type="CDD" id="cd02176">
    <property type="entry name" value="GH16_XET"/>
    <property type="match status" value="1"/>
</dbReference>
<name>A0A8J5EVI8_ZINOF</name>
<organism evidence="8 9">
    <name type="scientific">Zingiber officinale</name>
    <name type="common">Ginger</name>
    <name type="synonym">Amomum zingiber</name>
    <dbReference type="NCBI Taxonomy" id="94328"/>
    <lineage>
        <taxon>Eukaryota</taxon>
        <taxon>Viridiplantae</taxon>
        <taxon>Streptophyta</taxon>
        <taxon>Embryophyta</taxon>
        <taxon>Tracheophyta</taxon>
        <taxon>Spermatophyta</taxon>
        <taxon>Magnoliopsida</taxon>
        <taxon>Liliopsida</taxon>
        <taxon>Zingiberales</taxon>
        <taxon>Zingiberaceae</taxon>
        <taxon>Zingiber</taxon>
    </lineage>
</organism>
<dbReference type="InterPro" id="IPR010713">
    <property type="entry name" value="XET_C"/>
</dbReference>
<accession>A0A8J5EVI8</accession>
<reference evidence="8 9" key="1">
    <citation type="submission" date="2020-08" db="EMBL/GenBank/DDBJ databases">
        <title>Plant Genome Project.</title>
        <authorList>
            <person name="Zhang R.-G."/>
        </authorList>
    </citation>
    <scope>NUCLEOTIDE SEQUENCE [LARGE SCALE GENOMIC DNA]</scope>
    <source>
        <tissue evidence="8">Rhizome</tissue>
    </source>
</reference>
<keyword evidence="6" id="KW-0964">Secreted</keyword>
<dbReference type="GO" id="GO:0004553">
    <property type="term" value="F:hydrolase activity, hydrolyzing O-glycosyl compounds"/>
    <property type="evidence" value="ECO:0007669"/>
    <property type="project" value="InterPro"/>
</dbReference>
<protein>
    <recommendedName>
        <fullName evidence="6">Xyloglucan endotransglucosylase/hydrolase</fullName>
        <ecNumber evidence="6">2.4.1.207</ecNumber>
    </recommendedName>
</protein>
<dbReference type="PROSITE" id="PS01034">
    <property type="entry name" value="GH16_1"/>
    <property type="match status" value="1"/>
</dbReference>
<dbReference type="GO" id="GO:0071555">
    <property type="term" value="P:cell wall organization"/>
    <property type="evidence" value="ECO:0007669"/>
    <property type="project" value="UniProtKB-KW"/>
</dbReference>
<dbReference type="GO" id="GO:0016762">
    <property type="term" value="F:xyloglucan:xyloglucosyl transferase activity"/>
    <property type="evidence" value="ECO:0007669"/>
    <property type="project" value="UniProtKB-EC"/>
</dbReference>
<evidence type="ECO:0000256" key="6">
    <source>
        <dbReference type="RuleBase" id="RU361120"/>
    </source>
</evidence>
<evidence type="ECO:0000256" key="3">
    <source>
        <dbReference type="ARBA" id="ARBA00023157"/>
    </source>
</evidence>
<dbReference type="Pfam" id="PF00722">
    <property type="entry name" value="Glyco_hydro_16"/>
    <property type="match status" value="1"/>
</dbReference>